<comment type="caution">
    <text evidence="1">The sequence shown here is derived from an EMBL/GenBank/DDBJ whole genome shotgun (WGS) entry which is preliminary data.</text>
</comment>
<dbReference type="Proteomes" id="UP000540989">
    <property type="component" value="Unassembled WGS sequence"/>
</dbReference>
<protein>
    <submittedName>
        <fullName evidence="1">Uncharacterized protein</fullName>
    </submittedName>
</protein>
<gene>
    <name evidence="1" type="ORF">HDF16_004952</name>
</gene>
<name>A0A7W7ZI36_9BACT</name>
<organism evidence="1 2">
    <name type="scientific">Granulicella aggregans</name>
    <dbReference type="NCBI Taxonomy" id="474949"/>
    <lineage>
        <taxon>Bacteria</taxon>
        <taxon>Pseudomonadati</taxon>
        <taxon>Acidobacteriota</taxon>
        <taxon>Terriglobia</taxon>
        <taxon>Terriglobales</taxon>
        <taxon>Acidobacteriaceae</taxon>
        <taxon>Granulicella</taxon>
    </lineage>
</organism>
<evidence type="ECO:0000313" key="2">
    <source>
        <dbReference type="Proteomes" id="UP000540989"/>
    </source>
</evidence>
<reference evidence="1 2" key="1">
    <citation type="submission" date="2020-08" db="EMBL/GenBank/DDBJ databases">
        <title>Genomic Encyclopedia of Type Strains, Phase IV (KMG-V): Genome sequencing to study the core and pangenomes of soil and plant-associated prokaryotes.</title>
        <authorList>
            <person name="Whitman W."/>
        </authorList>
    </citation>
    <scope>NUCLEOTIDE SEQUENCE [LARGE SCALE GENOMIC DNA]</scope>
    <source>
        <strain evidence="1 2">M8UP14</strain>
    </source>
</reference>
<sequence length="50" mass="5798">MTIPTLNIIGVYRPHISAQAWREQLQVTDDEPYTQEHFDKLVLIEGIVDC</sequence>
<proteinExistence type="predicted"/>
<accession>A0A7W7ZI36</accession>
<dbReference type="AlphaFoldDB" id="A0A7W7ZI36"/>
<evidence type="ECO:0000313" key="1">
    <source>
        <dbReference type="EMBL" id="MBB5060216.1"/>
    </source>
</evidence>
<dbReference type="EMBL" id="JACHIP010000010">
    <property type="protein sequence ID" value="MBB5060216.1"/>
    <property type="molecule type" value="Genomic_DNA"/>
</dbReference>
<dbReference type="RefSeq" id="WP_184222360.1">
    <property type="nucleotide sequence ID" value="NZ_JACHIP010000010.1"/>
</dbReference>
<keyword evidence="2" id="KW-1185">Reference proteome</keyword>